<evidence type="ECO:0008006" key="4">
    <source>
        <dbReference type="Google" id="ProtNLM"/>
    </source>
</evidence>
<dbReference type="Proteomes" id="UP000692954">
    <property type="component" value="Unassembled WGS sequence"/>
</dbReference>
<evidence type="ECO:0000313" key="2">
    <source>
        <dbReference type="EMBL" id="CAD8060778.1"/>
    </source>
</evidence>
<protein>
    <recommendedName>
        <fullName evidence="4">Transmembrane protein</fullName>
    </recommendedName>
</protein>
<dbReference type="AlphaFoldDB" id="A0A8S1KZM8"/>
<gene>
    <name evidence="2" type="ORF">PSON_ATCC_30995.1.T0140455</name>
</gene>
<proteinExistence type="predicted"/>
<accession>A0A8S1KZM8</accession>
<feature type="transmembrane region" description="Helical" evidence="1">
    <location>
        <begin position="163"/>
        <end position="182"/>
    </location>
</feature>
<dbReference type="EMBL" id="CAJJDN010000014">
    <property type="protein sequence ID" value="CAD8060778.1"/>
    <property type="molecule type" value="Genomic_DNA"/>
</dbReference>
<sequence>MNIKLQIIINHNYSILNYLKVFQNKLQLLDIIIQPQPNQLNALNTFVSSRIQAYSLCDSSNLFYITFSFAKPYPHSQQHFPQLIIRLLNNILVKPVDLLQSKNQLIQQTHQKIVIYNKKIVDVIYMALIQIKNGLSPNSNQNQKFISLNNHQKNIKKKFQQSLIYMAIQLNKTILFMYMPIIKIKIMKLRIQQLNFIITPCLVRSFVYQKHKINKKSTARYQYKVSFSIIIEIILFGSQDLQIKKKFLVKLKNFIRLRSKIKIIIITQTWNNQNL</sequence>
<keyword evidence="3" id="KW-1185">Reference proteome</keyword>
<name>A0A8S1KZM8_9CILI</name>
<evidence type="ECO:0000313" key="3">
    <source>
        <dbReference type="Proteomes" id="UP000692954"/>
    </source>
</evidence>
<evidence type="ECO:0000256" key="1">
    <source>
        <dbReference type="SAM" id="Phobius"/>
    </source>
</evidence>
<keyword evidence="1" id="KW-1133">Transmembrane helix</keyword>
<reference evidence="2" key="1">
    <citation type="submission" date="2021-01" db="EMBL/GenBank/DDBJ databases">
        <authorList>
            <consortium name="Genoscope - CEA"/>
            <person name="William W."/>
        </authorList>
    </citation>
    <scope>NUCLEOTIDE SEQUENCE</scope>
</reference>
<keyword evidence="1" id="KW-0812">Transmembrane</keyword>
<organism evidence="2 3">
    <name type="scientific">Paramecium sonneborni</name>
    <dbReference type="NCBI Taxonomy" id="65129"/>
    <lineage>
        <taxon>Eukaryota</taxon>
        <taxon>Sar</taxon>
        <taxon>Alveolata</taxon>
        <taxon>Ciliophora</taxon>
        <taxon>Intramacronucleata</taxon>
        <taxon>Oligohymenophorea</taxon>
        <taxon>Peniculida</taxon>
        <taxon>Parameciidae</taxon>
        <taxon>Paramecium</taxon>
    </lineage>
</organism>
<keyword evidence="1" id="KW-0472">Membrane</keyword>
<comment type="caution">
    <text evidence="2">The sequence shown here is derived from an EMBL/GenBank/DDBJ whole genome shotgun (WGS) entry which is preliminary data.</text>
</comment>